<organism evidence="1 2">
    <name type="scientific">uncultured phage cr3_1</name>
    <dbReference type="NCBI Taxonomy" id="2772065"/>
    <lineage>
        <taxon>Viruses</taxon>
        <taxon>Duplodnaviria</taxon>
        <taxon>Heunggongvirae</taxon>
        <taxon>Uroviricota</taxon>
        <taxon>Caudoviricetes</taxon>
        <taxon>Crassvirales</taxon>
        <taxon>Intestiviridae</taxon>
        <taxon>Crudevirinae</taxon>
        <taxon>Diorhovirus</taxon>
        <taxon>Diorhovirus intestinalis</taxon>
    </lineage>
</organism>
<evidence type="ECO:0000313" key="1">
    <source>
        <dbReference type="EMBL" id="QOR58617.1"/>
    </source>
</evidence>
<dbReference type="EMBL" id="MT774381">
    <property type="protein sequence ID" value="QOR58617.1"/>
    <property type="molecule type" value="Genomic_DNA"/>
</dbReference>
<accession>A0A7M1RW21</accession>
<evidence type="ECO:0000313" key="2">
    <source>
        <dbReference type="Proteomes" id="UP000594037"/>
    </source>
</evidence>
<reference evidence="1 2" key="1">
    <citation type="submission" date="2020-07" db="EMBL/GenBank/DDBJ databases">
        <title>Taxonomic proposal: Crassvirales, a new order of highly abundant and diverse bacterial viruses.</title>
        <authorList>
            <person name="Shkoporov A.N."/>
            <person name="Stockdale S.R."/>
            <person name="Guerin E."/>
            <person name="Ross R.P."/>
            <person name="Hill C."/>
        </authorList>
    </citation>
    <scope>NUCLEOTIDE SEQUENCE [LARGE SCALE GENOMIC DNA]</scope>
</reference>
<proteinExistence type="predicted"/>
<keyword evidence="2" id="KW-1185">Reference proteome</keyword>
<dbReference type="GeneID" id="65129095"/>
<name>A0A7M1RW21_9CAUD</name>
<dbReference type="KEGG" id="vg:65129095"/>
<protein>
    <submittedName>
        <fullName evidence="1">Uncharacterized protein</fullName>
    </submittedName>
</protein>
<dbReference type="Proteomes" id="UP000594037">
    <property type="component" value="Segment"/>
</dbReference>
<sequence>MKYEKCKIILVETTEKYGTLKVGPSGKMYPCHVCCGTSFDFKFYHMMICSYEPAFNSDIKVYDKESNKLFKVIATTNENLNLPRPSNEFIIKFCKNKGNISDILVEYETLKRIESSTNYELDDIINEDGEKIASIDRFEFFKLTTLKIAKDNTITIRKIKSEFTREEVLILLEKAYDLGKEYHNKDIDKHKYFNYFIDEV</sequence>
<dbReference type="RefSeq" id="YP_010110775.1">
    <property type="nucleotide sequence ID" value="NC_055874.1"/>
</dbReference>